<feature type="domain" description="EamA" evidence="4">
    <location>
        <begin position="6"/>
        <end position="139"/>
    </location>
</feature>
<reference evidence="6" key="1">
    <citation type="submission" date="2016-05" db="EMBL/GenBank/DDBJ databases">
        <authorList>
            <person name="Liu B."/>
            <person name="Wang J."/>
            <person name="Zhu Y."/>
            <person name="Liu G."/>
            <person name="Chen Q."/>
            <person name="Chen Z."/>
            <person name="Lan J."/>
            <person name="Che J."/>
            <person name="Ge C."/>
            <person name="Shi H."/>
            <person name="Pan Z."/>
            <person name="Liu X."/>
        </authorList>
    </citation>
    <scope>NUCLEOTIDE SEQUENCE [LARGE SCALE GENOMIC DNA]</scope>
    <source>
        <strain evidence="6">FJAT-27215</strain>
    </source>
</reference>
<dbReference type="PANTHER" id="PTHR12715">
    <property type="entry name" value="TRANSPORTER, DRUG/METABOLITE EXPORTER FAMILY"/>
    <property type="match status" value="1"/>
</dbReference>
<organism evidence="5 6">
    <name type="scientific">Pseudobacillus wudalianchiensis</name>
    <dbReference type="NCBI Taxonomy" id="1743143"/>
    <lineage>
        <taxon>Bacteria</taxon>
        <taxon>Bacillati</taxon>
        <taxon>Bacillota</taxon>
        <taxon>Bacilli</taxon>
        <taxon>Bacillales</taxon>
        <taxon>Bacillaceae</taxon>
        <taxon>Pseudobacillus</taxon>
    </lineage>
</organism>
<comment type="caution">
    <text evidence="5">The sequence shown here is derived from an EMBL/GenBank/DDBJ whole genome shotgun (WGS) entry which is preliminary data.</text>
</comment>
<feature type="transmembrane region" description="Helical" evidence="3">
    <location>
        <begin position="182"/>
        <end position="202"/>
    </location>
</feature>
<feature type="transmembrane region" description="Helical" evidence="3">
    <location>
        <begin position="94"/>
        <end position="115"/>
    </location>
</feature>
<comment type="subcellular location">
    <subcellularLocation>
        <location evidence="1">Endomembrane system</location>
        <topology evidence="1">Multi-pass membrane protein</topology>
    </subcellularLocation>
</comment>
<dbReference type="Proteomes" id="UP000092578">
    <property type="component" value="Unassembled WGS sequence"/>
</dbReference>
<name>A0A1B9AAF8_9BACI</name>
<dbReference type="EMBL" id="MAYT01000032">
    <property type="protein sequence ID" value="OCA80825.1"/>
    <property type="molecule type" value="Genomic_DNA"/>
</dbReference>
<comment type="similarity">
    <text evidence="2">Belongs to the EamA transporter family.</text>
</comment>
<feature type="transmembrane region" description="Helical" evidence="3">
    <location>
        <begin position="268"/>
        <end position="287"/>
    </location>
</feature>
<keyword evidence="3" id="KW-1133">Transmembrane helix</keyword>
<proteinExistence type="inferred from homology"/>
<dbReference type="InterPro" id="IPR037185">
    <property type="entry name" value="EmrE-like"/>
</dbReference>
<evidence type="ECO:0000313" key="5">
    <source>
        <dbReference type="EMBL" id="OCA80825.1"/>
    </source>
</evidence>
<feature type="transmembrane region" description="Helical" evidence="3">
    <location>
        <begin position="242"/>
        <end position="262"/>
    </location>
</feature>
<evidence type="ECO:0000256" key="3">
    <source>
        <dbReference type="SAM" id="Phobius"/>
    </source>
</evidence>
<keyword evidence="6" id="KW-1185">Reference proteome</keyword>
<evidence type="ECO:0000256" key="1">
    <source>
        <dbReference type="ARBA" id="ARBA00004127"/>
    </source>
</evidence>
<dbReference type="Pfam" id="PF00892">
    <property type="entry name" value="EamA"/>
    <property type="match status" value="2"/>
</dbReference>
<dbReference type="InterPro" id="IPR000620">
    <property type="entry name" value="EamA_dom"/>
</dbReference>
<keyword evidence="3" id="KW-0812">Transmembrane</keyword>
<feature type="transmembrane region" description="Helical" evidence="3">
    <location>
        <begin position="214"/>
        <end position="235"/>
    </location>
</feature>
<accession>A0A1B9AAF8</accession>
<feature type="domain" description="EamA" evidence="4">
    <location>
        <begin position="151"/>
        <end position="285"/>
    </location>
</feature>
<feature type="transmembrane region" description="Helical" evidence="3">
    <location>
        <begin position="122"/>
        <end position="141"/>
    </location>
</feature>
<dbReference type="GO" id="GO:0016020">
    <property type="term" value="C:membrane"/>
    <property type="evidence" value="ECO:0007669"/>
    <property type="project" value="InterPro"/>
</dbReference>
<dbReference type="SUPFAM" id="SSF103481">
    <property type="entry name" value="Multidrug resistance efflux transporter EmrE"/>
    <property type="match status" value="2"/>
</dbReference>
<keyword evidence="3" id="KW-0472">Membrane</keyword>
<dbReference type="InterPro" id="IPR052756">
    <property type="entry name" value="Alkyne_AA_exporter"/>
</dbReference>
<evidence type="ECO:0000259" key="4">
    <source>
        <dbReference type="Pfam" id="PF00892"/>
    </source>
</evidence>
<dbReference type="AlphaFoldDB" id="A0A1B9AAF8"/>
<feature type="transmembrane region" description="Helical" evidence="3">
    <location>
        <begin position="37"/>
        <end position="55"/>
    </location>
</feature>
<feature type="transmembrane region" description="Helical" evidence="3">
    <location>
        <begin position="147"/>
        <end position="170"/>
    </location>
</feature>
<dbReference type="PANTHER" id="PTHR12715:SF4">
    <property type="entry name" value="EAMA DOMAIN-CONTAINING PROTEIN"/>
    <property type="match status" value="1"/>
</dbReference>
<gene>
    <name evidence="5" type="ORF">A8F95_17095</name>
</gene>
<feature type="transmembrane region" description="Helical" evidence="3">
    <location>
        <begin position="67"/>
        <end position="88"/>
    </location>
</feature>
<dbReference type="RefSeq" id="WP_065412275.1">
    <property type="nucleotide sequence ID" value="NZ_MAYT01000032.1"/>
</dbReference>
<evidence type="ECO:0000313" key="6">
    <source>
        <dbReference type="Proteomes" id="UP000092578"/>
    </source>
</evidence>
<sequence>MNKKAFWMAAFTIIVWGSSFAAIRASLHGGYSAGHLVLLRFLIASGIFAIYALWPGTQFRLPKKEDFIRICALGWIGISVYQLCVTFGEKTVSAGTASMLIAAAPVFTAVIAVIVLKEKLGLFGWVGLFVGFIGIFLITLGTAGSTFGISAGAFLILVASIATSVFFVFQKPLLYSYQPIELTAYFTWVGTLPFFIFFPGLFQEIQGATTEATMAAIYVGIFPAALAYVTWAVALSLGEASAVTSMMYIEPVFAILVAWVWLKELPSTLSVIGGIVAILSVVIVNALGRRRRETLLNESGNGKSGKGIKYGYSLSSKR</sequence>
<protein>
    <recommendedName>
        <fullName evidence="4">EamA domain-containing protein</fullName>
    </recommendedName>
</protein>
<evidence type="ECO:0000256" key="2">
    <source>
        <dbReference type="ARBA" id="ARBA00007362"/>
    </source>
</evidence>